<feature type="domain" description="SIS" evidence="5">
    <location>
        <begin position="124"/>
        <end position="264"/>
    </location>
</feature>
<dbReference type="PANTHER" id="PTHR30514">
    <property type="entry name" value="GLUCOKINASE"/>
    <property type="match status" value="1"/>
</dbReference>
<sequence>MENGIERIRQGLALLNRSERKVSEFILDNPKGILHMPISQLSEKTRTSEATIIRMCRSLNFKGYRDLKLSVAAALPQQKTIEHKYQDISAGASLSETIQQIASNNIYSIKNTLAVNDEKDIKKVIQELNRARRIAIVGIGASAIVALDFEQKLKRINKWCEVLIDSHSQLVSVTNLNEEDVLFAISYSGETKEIINTVSIAKENNIKIISLTEYSNNTLQKLSNTNLFVSSTEKFIRSAATASRISQLTLIDIVFTGLASIHFDESVKYLDKTREVISKFSK</sequence>
<evidence type="ECO:0000259" key="4">
    <source>
        <dbReference type="PROSITE" id="PS51071"/>
    </source>
</evidence>
<keyword evidence="7" id="KW-1185">Reference proteome</keyword>
<dbReference type="RefSeq" id="WP_389359262.1">
    <property type="nucleotide sequence ID" value="NZ_JBIACK010000002.1"/>
</dbReference>
<protein>
    <submittedName>
        <fullName evidence="6">MurR/RpiR family transcriptional regulator</fullName>
    </submittedName>
</protein>
<dbReference type="CDD" id="cd05013">
    <property type="entry name" value="SIS_RpiR"/>
    <property type="match status" value="1"/>
</dbReference>
<name>A0ABW6K7T2_9BACI</name>
<organism evidence="6 7">
    <name type="scientific">Cytobacillus spartinae</name>
    <dbReference type="NCBI Taxonomy" id="3299023"/>
    <lineage>
        <taxon>Bacteria</taxon>
        <taxon>Bacillati</taxon>
        <taxon>Bacillota</taxon>
        <taxon>Bacilli</taxon>
        <taxon>Bacillales</taxon>
        <taxon>Bacillaceae</taxon>
        <taxon>Cytobacillus</taxon>
    </lineage>
</organism>
<dbReference type="InterPro" id="IPR036388">
    <property type="entry name" value="WH-like_DNA-bd_sf"/>
</dbReference>
<dbReference type="PROSITE" id="PS51071">
    <property type="entry name" value="HTH_RPIR"/>
    <property type="match status" value="1"/>
</dbReference>
<feature type="domain" description="HTH rpiR-type" evidence="4">
    <location>
        <begin position="2"/>
        <end position="78"/>
    </location>
</feature>
<dbReference type="InterPro" id="IPR035472">
    <property type="entry name" value="RpiR-like_SIS"/>
</dbReference>
<evidence type="ECO:0000256" key="2">
    <source>
        <dbReference type="ARBA" id="ARBA00023125"/>
    </source>
</evidence>
<evidence type="ECO:0000313" key="6">
    <source>
        <dbReference type="EMBL" id="MFE8700255.1"/>
    </source>
</evidence>
<dbReference type="InterPro" id="IPR001347">
    <property type="entry name" value="SIS_dom"/>
</dbReference>
<dbReference type="Pfam" id="PF01380">
    <property type="entry name" value="SIS"/>
    <property type="match status" value="1"/>
</dbReference>
<keyword evidence="2" id="KW-0238">DNA-binding</keyword>
<evidence type="ECO:0000256" key="3">
    <source>
        <dbReference type="ARBA" id="ARBA00023163"/>
    </source>
</evidence>
<dbReference type="InterPro" id="IPR047640">
    <property type="entry name" value="RpiR-like"/>
</dbReference>
<dbReference type="InterPro" id="IPR000281">
    <property type="entry name" value="HTH_RpiR"/>
</dbReference>
<dbReference type="Pfam" id="PF01418">
    <property type="entry name" value="HTH_6"/>
    <property type="match status" value="1"/>
</dbReference>
<dbReference type="InterPro" id="IPR009057">
    <property type="entry name" value="Homeodomain-like_sf"/>
</dbReference>
<reference evidence="6 7" key="1">
    <citation type="submission" date="2024-08" db="EMBL/GenBank/DDBJ databases">
        <title>Two novel Cytobacillus novel species.</title>
        <authorList>
            <person name="Liu G."/>
        </authorList>
    </citation>
    <scope>NUCLEOTIDE SEQUENCE [LARGE SCALE GENOMIC DNA]</scope>
    <source>
        <strain evidence="6 7">FJAT-54145</strain>
    </source>
</reference>
<dbReference type="SUPFAM" id="SSF53697">
    <property type="entry name" value="SIS domain"/>
    <property type="match status" value="1"/>
</dbReference>
<evidence type="ECO:0000259" key="5">
    <source>
        <dbReference type="PROSITE" id="PS51464"/>
    </source>
</evidence>
<gene>
    <name evidence="6" type="ORF">ACFYKX_06510</name>
</gene>
<evidence type="ECO:0000313" key="7">
    <source>
        <dbReference type="Proteomes" id="UP001601059"/>
    </source>
</evidence>
<dbReference type="Gene3D" id="3.40.50.10490">
    <property type="entry name" value="Glucose-6-phosphate isomerase like protein, domain 1"/>
    <property type="match status" value="1"/>
</dbReference>
<dbReference type="InterPro" id="IPR046348">
    <property type="entry name" value="SIS_dom_sf"/>
</dbReference>
<keyword evidence="1" id="KW-0805">Transcription regulation</keyword>
<dbReference type="Gene3D" id="1.10.10.10">
    <property type="entry name" value="Winged helix-like DNA-binding domain superfamily/Winged helix DNA-binding domain"/>
    <property type="match status" value="1"/>
</dbReference>
<accession>A0ABW6K7T2</accession>
<evidence type="ECO:0000256" key="1">
    <source>
        <dbReference type="ARBA" id="ARBA00023015"/>
    </source>
</evidence>
<comment type="caution">
    <text evidence="6">The sequence shown here is derived from an EMBL/GenBank/DDBJ whole genome shotgun (WGS) entry which is preliminary data.</text>
</comment>
<dbReference type="SUPFAM" id="SSF46689">
    <property type="entry name" value="Homeodomain-like"/>
    <property type="match status" value="1"/>
</dbReference>
<dbReference type="EMBL" id="JBIACK010000002">
    <property type="protein sequence ID" value="MFE8700255.1"/>
    <property type="molecule type" value="Genomic_DNA"/>
</dbReference>
<dbReference type="Proteomes" id="UP001601059">
    <property type="component" value="Unassembled WGS sequence"/>
</dbReference>
<proteinExistence type="predicted"/>
<dbReference type="PANTHER" id="PTHR30514:SF1">
    <property type="entry name" value="HTH-TYPE TRANSCRIPTIONAL REGULATOR HEXR-RELATED"/>
    <property type="match status" value="1"/>
</dbReference>
<keyword evidence="3" id="KW-0804">Transcription</keyword>
<dbReference type="PROSITE" id="PS51464">
    <property type="entry name" value="SIS"/>
    <property type="match status" value="1"/>
</dbReference>